<feature type="chain" id="PRO_5043181669" evidence="2">
    <location>
        <begin position="27"/>
        <end position="103"/>
    </location>
</feature>
<dbReference type="Proteomes" id="UP000019116">
    <property type="component" value="Chromosome Un"/>
</dbReference>
<reference evidence="3" key="2">
    <citation type="submission" date="2018-10" db="UniProtKB">
        <authorList>
            <consortium name="EnsemblPlants"/>
        </authorList>
    </citation>
    <scope>IDENTIFICATION</scope>
</reference>
<keyword evidence="2" id="KW-0732">Signal</keyword>
<dbReference type="Gramene" id="TraesCSU02G098200.1">
    <property type="protein sequence ID" value="TraesCSU02G098200.1"/>
    <property type="gene ID" value="TraesCSU02G098200"/>
</dbReference>
<dbReference type="Gramene" id="TraesWEE_scaffold_025044_01G000200.1">
    <property type="protein sequence ID" value="TraesWEE_scaffold_025044_01G000200.1"/>
    <property type="gene ID" value="TraesWEE_scaffold_025044_01G000200"/>
</dbReference>
<reference evidence="3" key="1">
    <citation type="submission" date="2018-08" db="EMBL/GenBank/DDBJ databases">
        <authorList>
            <person name="Rossello M."/>
        </authorList>
    </citation>
    <scope>NUCLEOTIDE SEQUENCE [LARGE SCALE GENOMIC DNA]</scope>
    <source>
        <strain evidence="3">cv. Chinese Spring</strain>
    </source>
</reference>
<feature type="signal peptide" evidence="2">
    <location>
        <begin position="1"/>
        <end position="26"/>
    </location>
</feature>
<name>A0A3B6U5W5_WHEAT</name>
<dbReference type="AlphaFoldDB" id="A0A3B6U5W5"/>
<dbReference type="Gramene" id="TraesPARA_EIv1.0_2478500.1">
    <property type="protein sequence ID" value="TraesPARA_EIv1.0_2478500.1.CDS"/>
    <property type="gene ID" value="TraesPARA_EIv1.0_2478500"/>
</dbReference>
<accession>A0A3B6U5W5</accession>
<sequence>MYARMDKYTMCMMLALLVCSATIAQCRTMVKTHSEKINLPTGLCKRFSFSPCTTAVICFCCLVDEHCYTALDECKTACKKSSSSEGIQVATTSLPPLPSPFPS</sequence>
<evidence type="ECO:0000256" key="1">
    <source>
        <dbReference type="SAM" id="MobiDB-lite"/>
    </source>
</evidence>
<evidence type="ECO:0000313" key="4">
    <source>
        <dbReference type="Proteomes" id="UP000019116"/>
    </source>
</evidence>
<feature type="compositionally biased region" description="Polar residues" evidence="1">
    <location>
        <begin position="83"/>
        <end position="92"/>
    </location>
</feature>
<dbReference type="EnsemblPlants" id="TraesCSU02G098200.1">
    <property type="protein sequence ID" value="TraesCSU02G098200.1"/>
    <property type="gene ID" value="TraesCSU02G098200"/>
</dbReference>
<dbReference type="Gramene" id="TraesROB_scaffold_023960_01G000300.1">
    <property type="protein sequence ID" value="TraesROB_scaffold_023960_01G000300.1"/>
    <property type="gene ID" value="TraesROB_scaffold_023960_01G000300"/>
</dbReference>
<dbReference type="Gramene" id="TraesCLE_scaffold_143965_01G000100.1">
    <property type="protein sequence ID" value="TraesCLE_scaffold_143965_01G000100.1"/>
    <property type="gene ID" value="TraesCLE_scaffold_143965_01G000100"/>
</dbReference>
<keyword evidence="4" id="KW-1185">Reference proteome</keyword>
<feature type="region of interest" description="Disordered" evidence="1">
    <location>
        <begin position="83"/>
        <end position="103"/>
    </location>
</feature>
<organism evidence="3">
    <name type="scientific">Triticum aestivum</name>
    <name type="common">Wheat</name>
    <dbReference type="NCBI Taxonomy" id="4565"/>
    <lineage>
        <taxon>Eukaryota</taxon>
        <taxon>Viridiplantae</taxon>
        <taxon>Streptophyta</taxon>
        <taxon>Embryophyta</taxon>
        <taxon>Tracheophyta</taxon>
        <taxon>Spermatophyta</taxon>
        <taxon>Magnoliopsida</taxon>
        <taxon>Liliopsida</taxon>
        <taxon>Poales</taxon>
        <taxon>Poaceae</taxon>
        <taxon>BOP clade</taxon>
        <taxon>Pooideae</taxon>
        <taxon>Triticodae</taxon>
        <taxon>Triticeae</taxon>
        <taxon>Triticinae</taxon>
        <taxon>Triticum</taxon>
    </lineage>
</organism>
<proteinExistence type="predicted"/>
<evidence type="ECO:0000256" key="2">
    <source>
        <dbReference type="SAM" id="SignalP"/>
    </source>
</evidence>
<dbReference type="Gramene" id="TraesARI7B03G04052820.1">
    <property type="protein sequence ID" value="TraesARI7B03G04052820.1"/>
    <property type="gene ID" value="TraesARI7B03G04052820"/>
</dbReference>
<dbReference type="Gramene" id="TraesSYM7B03G04289520.1">
    <property type="protein sequence ID" value="TraesSYM7B03G04289520.1"/>
    <property type="gene ID" value="TraesSYM7B03G04289520"/>
</dbReference>
<protein>
    <submittedName>
        <fullName evidence="3">Uncharacterized protein</fullName>
    </submittedName>
</protein>
<evidence type="ECO:0000313" key="3">
    <source>
        <dbReference type="EnsemblPlants" id="TraesCSU02G098200.1"/>
    </source>
</evidence>